<accession>A0A8G0ZTI4</accession>
<dbReference type="Proteomes" id="UP000826300">
    <property type="component" value="Chromosome"/>
</dbReference>
<feature type="transmembrane region" description="Helical" evidence="1">
    <location>
        <begin position="143"/>
        <end position="163"/>
    </location>
</feature>
<keyword evidence="1" id="KW-0472">Membrane</keyword>
<evidence type="ECO:0000313" key="3">
    <source>
        <dbReference type="Proteomes" id="UP000826300"/>
    </source>
</evidence>
<reference evidence="2" key="1">
    <citation type="submission" date="2021-02" db="EMBL/GenBank/DDBJ databases">
        <title>Rhodobacter shimadae sp. nov., an aerobic anoxygenic phototrophic bacterium isolated from a hot spring.</title>
        <authorList>
            <person name="Muramatsu S."/>
            <person name="Haruta S."/>
            <person name="Hirose S."/>
            <person name="Hanada S."/>
        </authorList>
    </citation>
    <scope>NUCLEOTIDE SEQUENCE</scope>
    <source>
        <strain evidence="2">N10</strain>
    </source>
</reference>
<keyword evidence="1" id="KW-1133">Transmembrane helix</keyword>
<feature type="transmembrane region" description="Helical" evidence="1">
    <location>
        <begin position="7"/>
        <end position="26"/>
    </location>
</feature>
<proteinExistence type="predicted"/>
<feature type="transmembrane region" description="Helical" evidence="1">
    <location>
        <begin position="83"/>
        <end position="104"/>
    </location>
</feature>
<evidence type="ECO:0000313" key="2">
    <source>
        <dbReference type="EMBL" id="QYZ71131.1"/>
    </source>
</evidence>
<feature type="transmembrane region" description="Helical" evidence="1">
    <location>
        <begin position="32"/>
        <end position="50"/>
    </location>
</feature>
<feature type="transmembrane region" description="Helical" evidence="1">
    <location>
        <begin position="229"/>
        <end position="252"/>
    </location>
</feature>
<name>A0A8G0ZTI4_9RHOB</name>
<dbReference type="AlphaFoldDB" id="A0A8G0ZTI4"/>
<dbReference type="RefSeq" id="WP_220663474.1">
    <property type="nucleotide sequence ID" value="NZ_CP069370.1"/>
</dbReference>
<dbReference type="KEGG" id="nsm:JO391_06385"/>
<dbReference type="EMBL" id="CP069370">
    <property type="protein sequence ID" value="QYZ71131.1"/>
    <property type="molecule type" value="Genomic_DNA"/>
</dbReference>
<evidence type="ECO:0000256" key="1">
    <source>
        <dbReference type="SAM" id="Phobius"/>
    </source>
</evidence>
<feature type="transmembrane region" description="Helical" evidence="1">
    <location>
        <begin position="110"/>
        <end position="131"/>
    </location>
</feature>
<sequence length="267" mass="27864">MDHHARSIALTVAAGTVIVLALLAIWRILQPLTQGAALALILLALLVFLGTRSVQAARRRAWGQAAIRPASPLAPLLTGRIGATARAIGVTAIAVPLTAAEVVLARPADLWLLAALVPLAALAQAILAHRLGRHLHRPWADPLADRLALALVGGVFVGLHVWLDWTTATLPGYLHLPFAPAMQQAMADVPGPAGPVTEALQAAQAGDAARMWLLLHLGPDSPFAALRPLAVILHLVTSALAVLSVAQVAIAVRQFCENLLVETSGST</sequence>
<keyword evidence="3" id="KW-1185">Reference proteome</keyword>
<gene>
    <name evidence="2" type="ORF">JO391_06385</name>
</gene>
<keyword evidence="1" id="KW-0812">Transmembrane</keyword>
<protein>
    <submittedName>
        <fullName evidence="2">Uncharacterized protein</fullName>
    </submittedName>
</protein>
<organism evidence="2 3">
    <name type="scientific">Neotabrizicola shimadae</name>
    <dbReference type="NCBI Taxonomy" id="2807096"/>
    <lineage>
        <taxon>Bacteria</taxon>
        <taxon>Pseudomonadati</taxon>
        <taxon>Pseudomonadota</taxon>
        <taxon>Alphaproteobacteria</taxon>
        <taxon>Rhodobacterales</taxon>
        <taxon>Paracoccaceae</taxon>
        <taxon>Neotabrizicola</taxon>
    </lineage>
</organism>